<sequence length="100" mass="10642">MTQLATTPFDAAKYITEPADVVDFLNDAFDSGHAPYIAKVLGIVARSEGMSKIADKTGVNRQALYTALSEQGNPTLETLLKVLSALGMKLKCEPDLAKAA</sequence>
<evidence type="ECO:0000313" key="2">
    <source>
        <dbReference type="EMBL" id="QMW24732.1"/>
    </source>
</evidence>
<dbReference type="Proteomes" id="UP000515292">
    <property type="component" value="Chromosome"/>
</dbReference>
<keyword evidence="3" id="KW-1185">Reference proteome</keyword>
<reference evidence="2 3" key="1">
    <citation type="submission" date="2020-07" db="EMBL/GenBank/DDBJ databases">
        <title>Complete genome sequence for Sandaracinobacter sp. M6.</title>
        <authorList>
            <person name="Tang Y."/>
            <person name="Liu Q."/>
            <person name="Guo Z."/>
            <person name="Lei P."/>
            <person name="Huang B."/>
        </authorList>
    </citation>
    <scope>NUCLEOTIDE SEQUENCE [LARGE SCALE GENOMIC DNA]</scope>
    <source>
        <strain evidence="2 3">M6</strain>
    </source>
</reference>
<evidence type="ECO:0000313" key="3">
    <source>
        <dbReference type="Proteomes" id="UP000515292"/>
    </source>
</evidence>
<dbReference type="KEGG" id="sand:H3309_15545"/>
<dbReference type="CDD" id="cd00093">
    <property type="entry name" value="HTH_XRE"/>
    <property type="match status" value="1"/>
</dbReference>
<dbReference type="InterPro" id="IPR001387">
    <property type="entry name" value="Cro/C1-type_HTH"/>
</dbReference>
<protein>
    <submittedName>
        <fullName evidence="2">Putative addiction module antidote protein</fullName>
    </submittedName>
</protein>
<feature type="domain" description="HTH cro/C1-type" evidence="1">
    <location>
        <begin position="50"/>
        <end position="97"/>
    </location>
</feature>
<dbReference type="GO" id="GO:0003677">
    <property type="term" value="F:DNA binding"/>
    <property type="evidence" value="ECO:0007669"/>
    <property type="project" value="InterPro"/>
</dbReference>
<dbReference type="SUPFAM" id="SSF47413">
    <property type="entry name" value="lambda repressor-like DNA-binding domains"/>
    <property type="match status" value="1"/>
</dbReference>
<evidence type="ECO:0000259" key="1">
    <source>
        <dbReference type="PROSITE" id="PS50943"/>
    </source>
</evidence>
<dbReference type="NCBIfam" id="TIGR02684">
    <property type="entry name" value="dnstrm_HI1420"/>
    <property type="match status" value="1"/>
</dbReference>
<dbReference type="InterPro" id="IPR010982">
    <property type="entry name" value="Lambda_DNA-bd_dom_sf"/>
</dbReference>
<accession>A0A7G5IMZ0</accession>
<dbReference type="PANTHER" id="PTHR40275">
    <property type="entry name" value="SSL7038 PROTEIN"/>
    <property type="match status" value="1"/>
</dbReference>
<dbReference type="Pfam" id="PF21716">
    <property type="entry name" value="dnstrm_HI1420"/>
    <property type="match status" value="1"/>
</dbReference>
<dbReference type="RefSeq" id="WP_182298847.1">
    <property type="nucleotide sequence ID" value="NZ_CP059851.1"/>
</dbReference>
<dbReference type="EMBL" id="CP059851">
    <property type="protein sequence ID" value="QMW24732.1"/>
    <property type="molecule type" value="Genomic_DNA"/>
</dbReference>
<dbReference type="PANTHER" id="PTHR40275:SF1">
    <property type="entry name" value="SSL7038 PROTEIN"/>
    <property type="match status" value="1"/>
</dbReference>
<dbReference type="PROSITE" id="PS50943">
    <property type="entry name" value="HTH_CROC1"/>
    <property type="match status" value="1"/>
</dbReference>
<gene>
    <name evidence="2" type="ORF">H3309_15545</name>
</gene>
<organism evidence="2 3">
    <name type="scientific">Sandaracinobacteroides saxicola</name>
    <dbReference type="NCBI Taxonomy" id="2759707"/>
    <lineage>
        <taxon>Bacteria</taxon>
        <taxon>Pseudomonadati</taxon>
        <taxon>Pseudomonadota</taxon>
        <taxon>Alphaproteobacteria</taxon>
        <taxon>Sphingomonadales</taxon>
        <taxon>Sphingosinicellaceae</taxon>
        <taxon>Sandaracinobacteroides</taxon>
    </lineage>
</organism>
<dbReference type="InterPro" id="IPR014057">
    <property type="entry name" value="HI1420"/>
</dbReference>
<proteinExistence type="predicted"/>
<dbReference type="AlphaFoldDB" id="A0A7G5IMZ0"/>
<name>A0A7G5IMZ0_9SPHN</name>